<feature type="transmembrane region" description="Helical" evidence="1">
    <location>
        <begin position="88"/>
        <end position="108"/>
    </location>
</feature>
<dbReference type="Pfam" id="PF10324">
    <property type="entry name" value="7TM_GPCR_Srw"/>
    <property type="match status" value="1"/>
</dbReference>
<accession>A0A8R1DRD1</accession>
<dbReference type="EnsemblMetazoa" id="CJA08787b.1">
    <property type="protein sequence ID" value="CJA08787b.1"/>
    <property type="gene ID" value="WBGene00127991"/>
</dbReference>
<evidence type="ECO:0000313" key="2">
    <source>
        <dbReference type="EnsemblMetazoa" id="CJA08787b.1"/>
    </source>
</evidence>
<dbReference type="GO" id="GO:0008528">
    <property type="term" value="F:G protein-coupled peptide receptor activity"/>
    <property type="evidence" value="ECO:0007669"/>
    <property type="project" value="InterPro"/>
</dbReference>
<dbReference type="InterPro" id="IPR019427">
    <property type="entry name" value="7TM_GPCR_serpentine_rcpt_Srw"/>
</dbReference>
<dbReference type="AlphaFoldDB" id="A0A8R1DRD1"/>
<protein>
    <submittedName>
        <fullName evidence="2">Uncharacterized protein</fullName>
    </submittedName>
</protein>
<evidence type="ECO:0000256" key="1">
    <source>
        <dbReference type="SAM" id="Phobius"/>
    </source>
</evidence>
<keyword evidence="1" id="KW-0472">Membrane</keyword>
<proteinExistence type="predicted"/>
<name>A0A8R1DRD1_CAEJA</name>
<evidence type="ECO:0000313" key="3">
    <source>
        <dbReference type="Proteomes" id="UP000005237"/>
    </source>
</evidence>
<organism evidence="2 3">
    <name type="scientific">Caenorhabditis japonica</name>
    <dbReference type="NCBI Taxonomy" id="281687"/>
    <lineage>
        <taxon>Eukaryota</taxon>
        <taxon>Metazoa</taxon>
        <taxon>Ecdysozoa</taxon>
        <taxon>Nematoda</taxon>
        <taxon>Chromadorea</taxon>
        <taxon>Rhabditida</taxon>
        <taxon>Rhabditina</taxon>
        <taxon>Rhabditomorpha</taxon>
        <taxon>Rhabditoidea</taxon>
        <taxon>Rhabditidae</taxon>
        <taxon>Peloderinae</taxon>
        <taxon>Caenorhabditis</taxon>
    </lineage>
</organism>
<keyword evidence="1" id="KW-0812">Transmembrane</keyword>
<keyword evidence="3" id="KW-1185">Reference proteome</keyword>
<reference evidence="3" key="1">
    <citation type="submission" date="2010-08" db="EMBL/GenBank/DDBJ databases">
        <authorList>
            <consortium name="Caenorhabditis japonica Sequencing Consortium"/>
            <person name="Wilson R.K."/>
        </authorList>
    </citation>
    <scope>NUCLEOTIDE SEQUENCE [LARGE SCALE GENOMIC DNA]</scope>
    <source>
        <strain evidence="3">DF5081</strain>
    </source>
</reference>
<keyword evidence="1" id="KW-1133">Transmembrane helix</keyword>
<reference evidence="2" key="2">
    <citation type="submission" date="2022-06" db="UniProtKB">
        <authorList>
            <consortium name="EnsemblMetazoa"/>
        </authorList>
    </citation>
    <scope>IDENTIFICATION</scope>
    <source>
        <strain evidence="2">DF5081</strain>
    </source>
</reference>
<feature type="transmembrane region" description="Helical" evidence="1">
    <location>
        <begin position="114"/>
        <end position="137"/>
    </location>
</feature>
<dbReference type="Proteomes" id="UP000005237">
    <property type="component" value="Unassembled WGS sequence"/>
</dbReference>
<sequence length="199" mass="22229">MDDWTYSMNETDYCDYTAFSYTATCAENHSENIYDRTCDFFPSFGKAARDFLVGLLTTWPTPPETLEEFYSHAWLENVKFVGRWSAPWSGVLMAFLKILAVTKLIAAFEKIPPTLTAIGCMLLAVLASLSFSVVDLLGLNYQPSKEVIWAAPKDLASTRLLIGTVESTLDNSWEHVQEPLGVAIRTVSENSLNSFLAFS</sequence>